<keyword evidence="19" id="KW-1185">Reference proteome</keyword>
<keyword evidence="8 16" id="KW-0479">Metal-binding</keyword>
<dbReference type="Pfam" id="PF02167">
    <property type="entry name" value="Cytochrom_C1"/>
    <property type="match status" value="1"/>
</dbReference>
<dbReference type="EMBL" id="JADGJW010000008">
    <property type="protein sequence ID" value="KAJ3227963.1"/>
    <property type="molecule type" value="Genomic_DNA"/>
</dbReference>
<evidence type="ECO:0000256" key="17">
    <source>
        <dbReference type="SAM" id="Phobius"/>
    </source>
</evidence>
<dbReference type="PANTHER" id="PTHR10266:SF3">
    <property type="entry name" value="CYTOCHROME C1, HEME PROTEIN, MITOCHONDRIAL"/>
    <property type="match status" value="1"/>
</dbReference>
<evidence type="ECO:0000256" key="7">
    <source>
        <dbReference type="ARBA" id="ARBA00022692"/>
    </source>
</evidence>
<evidence type="ECO:0000256" key="12">
    <source>
        <dbReference type="ARBA" id="ARBA00023004"/>
    </source>
</evidence>
<dbReference type="FunFam" id="1.20.5.100:FF:000003">
    <property type="entry name" value="Cytochrome c1, heme protein, mitochondrial"/>
    <property type="match status" value="1"/>
</dbReference>
<evidence type="ECO:0000256" key="6">
    <source>
        <dbReference type="ARBA" id="ARBA00022660"/>
    </source>
</evidence>
<evidence type="ECO:0000256" key="3">
    <source>
        <dbReference type="ARBA" id="ARBA00012951"/>
    </source>
</evidence>
<evidence type="ECO:0000256" key="13">
    <source>
        <dbReference type="ARBA" id="ARBA00023128"/>
    </source>
</evidence>
<dbReference type="FunFam" id="1.10.760.10:FF:000002">
    <property type="entry name" value="Cytochrome c1, heme protein"/>
    <property type="match status" value="1"/>
</dbReference>
<dbReference type="InterPro" id="IPR002326">
    <property type="entry name" value="Cyt_c1"/>
</dbReference>
<keyword evidence="14 17" id="KW-0472">Membrane</keyword>
<evidence type="ECO:0000256" key="1">
    <source>
        <dbReference type="ARBA" id="ARBA00004273"/>
    </source>
</evidence>
<dbReference type="GO" id="GO:0020037">
    <property type="term" value="F:heme binding"/>
    <property type="evidence" value="ECO:0007669"/>
    <property type="project" value="InterPro"/>
</dbReference>
<evidence type="ECO:0000256" key="4">
    <source>
        <dbReference type="ARBA" id="ARBA00022448"/>
    </source>
</evidence>
<evidence type="ECO:0000256" key="9">
    <source>
        <dbReference type="ARBA" id="ARBA00022792"/>
    </source>
</evidence>
<gene>
    <name evidence="18" type="primary">CYT1</name>
    <name evidence="18" type="ORF">HK099_007832</name>
</gene>
<feature type="binding site" description="covalent" evidence="16">
    <location>
        <position position="101"/>
    </location>
    <ligand>
        <name>heme c</name>
        <dbReference type="ChEBI" id="CHEBI:61717"/>
    </ligand>
</feature>
<dbReference type="GO" id="GO:0046872">
    <property type="term" value="F:metal ion binding"/>
    <property type="evidence" value="ECO:0007669"/>
    <property type="project" value="UniProtKB-KW"/>
</dbReference>
<feature type="binding site" description="covalent" evidence="16">
    <location>
        <position position="220"/>
    </location>
    <ligand>
        <name>heme c</name>
        <dbReference type="ChEBI" id="CHEBI:61717"/>
    </ligand>
</feature>
<feature type="binding site" description="covalent" evidence="16">
    <location>
        <position position="97"/>
    </location>
    <ligand>
        <name>heme c</name>
        <dbReference type="ChEBI" id="CHEBI:61717"/>
    </ligand>
</feature>
<evidence type="ECO:0000313" key="18">
    <source>
        <dbReference type="EMBL" id="KAJ3227963.1"/>
    </source>
</evidence>
<comment type="cofactor">
    <cofactor evidence="16">
        <name>heme c</name>
        <dbReference type="ChEBI" id="CHEBI:61717"/>
    </cofactor>
    <text evidence="16">Binds 1 heme c group covalently per subunit.</text>
</comment>
<comment type="caution">
    <text evidence="18">The sequence shown here is derived from an EMBL/GenBank/DDBJ whole genome shotgun (WGS) entry which is preliminary data.</text>
</comment>
<evidence type="ECO:0000256" key="10">
    <source>
        <dbReference type="ARBA" id="ARBA00022982"/>
    </source>
</evidence>
<evidence type="ECO:0000256" key="2">
    <source>
        <dbReference type="ARBA" id="ARBA00006488"/>
    </source>
</evidence>
<dbReference type="SUPFAM" id="SSF46626">
    <property type="entry name" value="Cytochrome c"/>
    <property type="match status" value="1"/>
</dbReference>
<evidence type="ECO:0000256" key="15">
    <source>
        <dbReference type="ARBA" id="ARBA00029351"/>
    </source>
</evidence>
<protein>
    <recommendedName>
        <fullName evidence="3">quinol--cytochrome-c reductase</fullName>
        <ecNumber evidence="3">7.1.1.8</ecNumber>
    </recommendedName>
</protein>
<comment type="similarity">
    <text evidence="2">Belongs to the cytochrome c family.</text>
</comment>
<keyword evidence="5 16" id="KW-0349">Heme</keyword>
<comment type="catalytic activity">
    <reaction evidence="15">
        <text>a quinol + 2 Fe(III)-[cytochrome c](out) = a quinone + 2 Fe(II)-[cytochrome c](out) + 2 H(+)(out)</text>
        <dbReference type="Rhea" id="RHEA:11484"/>
        <dbReference type="Rhea" id="RHEA-COMP:10350"/>
        <dbReference type="Rhea" id="RHEA-COMP:14399"/>
        <dbReference type="ChEBI" id="CHEBI:15378"/>
        <dbReference type="ChEBI" id="CHEBI:24646"/>
        <dbReference type="ChEBI" id="CHEBI:29033"/>
        <dbReference type="ChEBI" id="CHEBI:29034"/>
        <dbReference type="ChEBI" id="CHEBI:132124"/>
        <dbReference type="EC" id="7.1.1.8"/>
    </reaction>
</comment>
<dbReference type="GO" id="GO:0008121">
    <property type="term" value="F:quinol-cytochrome-c reductase activity"/>
    <property type="evidence" value="ECO:0007669"/>
    <property type="project" value="UniProtKB-EC"/>
</dbReference>
<evidence type="ECO:0000256" key="14">
    <source>
        <dbReference type="ARBA" id="ARBA00023136"/>
    </source>
</evidence>
<feature type="transmembrane region" description="Helical" evidence="17">
    <location>
        <begin position="264"/>
        <end position="282"/>
    </location>
</feature>
<keyword evidence="10" id="KW-0249">Electron transport</keyword>
<dbReference type="PRINTS" id="PR00603">
    <property type="entry name" value="CYTOCHROMEC1"/>
</dbReference>
<evidence type="ECO:0000256" key="16">
    <source>
        <dbReference type="PIRSR" id="PIRSR602326-1"/>
    </source>
</evidence>
<dbReference type="EC" id="7.1.1.8" evidence="3"/>
<dbReference type="GO" id="GO:0005743">
    <property type="term" value="C:mitochondrial inner membrane"/>
    <property type="evidence" value="ECO:0007669"/>
    <property type="project" value="UniProtKB-SubCell"/>
</dbReference>
<keyword evidence="11 17" id="KW-1133">Transmembrane helix</keyword>
<dbReference type="Gene3D" id="1.10.760.10">
    <property type="entry name" value="Cytochrome c-like domain"/>
    <property type="match status" value="1"/>
</dbReference>
<proteinExistence type="inferred from homology"/>
<keyword evidence="9" id="KW-0999">Mitochondrion inner membrane</keyword>
<dbReference type="InterPro" id="IPR021157">
    <property type="entry name" value="Cyt_c1_TM_anchor_C"/>
</dbReference>
<evidence type="ECO:0000256" key="5">
    <source>
        <dbReference type="ARBA" id="ARBA00022617"/>
    </source>
</evidence>
<keyword evidence="7 17" id="KW-0812">Transmembrane</keyword>
<name>A0AAD5XZI7_9FUNG</name>
<keyword evidence="4" id="KW-0813">Transport</keyword>
<reference evidence="18" key="1">
    <citation type="submission" date="2020-05" db="EMBL/GenBank/DDBJ databases">
        <title>Phylogenomic resolution of chytrid fungi.</title>
        <authorList>
            <person name="Stajich J.E."/>
            <person name="Amses K."/>
            <person name="Simmons R."/>
            <person name="Seto K."/>
            <person name="Myers J."/>
            <person name="Bonds A."/>
            <person name="Quandt C.A."/>
            <person name="Barry K."/>
            <person name="Liu P."/>
            <person name="Grigoriev I."/>
            <person name="Longcore J.E."/>
            <person name="James T.Y."/>
        </authorList>
    </citation>
    <scope>NUCLEOTIDE SEQUENCE</scope>
    <source>
        <strain evidence="18">JEL0476</strain>
    </source>
</reference>
<keyword evidence="6" id="KW-0679">Respiratory chain</keyword>
<dbReference type="InterPro" id="IPR036909">
    <property type="entry name" value="Cyt_c-like_dom_sf"/>
</dbReference>
<dbReference type="GO" id="GO:0006122">
    <property type="term" value="P:mitochondrial electron transport, ubiquinol to cytochrome c"/>
    <property type="evidence" value="ECO:0007669"/>
    <property type="project" value="TreeGrafter"/>
</dbReference>
<evidence type="ECO:0000256" key="8">
    <source>
        <dbReference type="ARBA" id="ARBA00022723"/>
    </source>
</evidence>
<comment type="subcellular location">
    <subcellularLocation>
        <location evidence="1">Mitochondrion inner membrane</location>
    </subcellularLocation>
</comment>
<keyword evidence="13" id="KW-0496">Mitochondrion</keyword>
<dbReference type="Proteomes" id="UP001211065">
    <property type="component" value="Unassembled WGS sequence"/>
</dbReference>
<accession>A0AAD5XZI7</accession>
<evidence type="ECO:0000313" key="19">
    <source>
        <dbReference type="Proteomes" id="UP001211065"/>
    </source>
</evidence>
<dbReference type="SUPFAM" id="SSF81496">
    <property type="entry name" value="Cytochrome c1 subunit of cytochrome bc1 complex (Ubiquinol-cytochrome c reductase), transmembrane anchor"/>
    <property type="match status" value="1"/>
</dbReference>
<evidence type="ECO:0000256" key="11">
    <source>
        <dbReference type="ARBA" id="ARBA00022989"/>
    </source>
</evidence>
<keyword evidence="12 16" id="KW-0408">Iron</keyword>
<sequence length="306" mass="34748">MFKNIGSKLTANQIWFGKSILFCGVTSYTITKYVWTDENQQKLTKILINNTIPTAKAFSTPDHGLHAPHYPFDHHGLTKTYDHSSLRRGYQVYKEVCSACHSMNLVAFRNLIGVTHTEAEVKALAGEYEYQDGPNDEGEMFTRPGKPSDYFPKPYPNEEAARKANGGALPPDLSCIARARHGEENYIFALLTGYSEPPAGVKLREGLHYNAYFPGGAISMARPIYDEQVEFEDGTPNTTSQITKDVATFLAWCSYPEHDERKRMGLKAIAMFTVLFGFSVWWKRFKWSYIKSKRILYKPSKKVDDV</sequence>
<organism evidence="18 19">
    <name type="scientific">Clydaea vesicula</name>
    <dbReference type="NCBI Taxonomy" id="447962"/>
    <lineage>
        <taxon>Eukaryota</taxon>
        <taxon>Fungi</taxon>
        <taxon>Fungi incertae sedis</taxon>
        <taxon>Chytridiomycota</taxon>
        <taxon>Chytridiomycota incertae sedis</taxon>
        <taxon>Chytridiomycetes</taxon>
        <taxon>Lobulomycetales</taxon>
        <taxon>Lobulomycetaceae</taxon>
        <taxon>Clydaea</taxon>
    </lineage>
</organism>
<feature type="binding site" description="covalent" evidence="16">
    <location>
        <position position="100"/>
    </location>
    <ligand>
        <name>heme c</name>
        <dbReference type="ChEBI" id="CHEBI:61717"/>
    </ligand>
</feature>
<dbReference type="AlphaFoldDB" id="A0AAD5XZI7"/>
<dbReference type="Gene3D" id="1.20.5.100">
    <property type="entry name" value="Cytochrome c1, transmembrane anchor, C-terminal"/>
    <property type="match status" value="1"/>
</dbReference>
<dbReference type="PANTHER" id="PTHR10266">
    <property type="entry name" value="CYTOCHROME C1"/>
    <property type="match status" value="1"/>
</dbReference>